<accession>A0A0K1EH59</accession>
<dbReference type="Pfam" id="PF02627">
    <property type="entry name" value="CMD"/>
    <property type="match status" value="1"/>
</dbReference>
<evidence type="ECO:0000256" key="1">
    <source>
        <dbReference type="SAM" id="MobiDB-lite"/>
    </source>
</evidence>
<dbReference type="Gene3D" id="1.20.1290.10">
    <property type="entry name" value="AhpD-like"/>
    <property type="match status" value="1"/>
</dbReference>
<evidence type="ECO:0000259" key="2">
    <source>
        <dbReference type="Pfam" id="PF02627"/>
    </source>
</evidence>
<name>A0A0K1EH59_CHOCO</name>
<protein>
    <recommendedName>
        <fullName evidence="2">Carboxymuconolactone decarboxylase-like domain-containing protein</fullName>
    </recommendedName>
</protein>
<proteinExistence type="predicted"/>
<dbReference type="AlphaFoldDB" id="A0A0K1EH59"/>
<keyword evidence="4" id="KW-1185">Reference proteome</keyword>
<dbReference type="SUPFAM" id="SSF69118">
    <property type="entry name" value="AhpD-like"/>
    <property type="match status" value="1"/>
</dbReference>
<dbReference type="PANTHER" id="PTHR33570">
    <property type="entry name" value="4-CARBOXYMUCONOLACTONE DECARBOXYLASE FAMILY PROTEIN"/>
    <property type="match status" value="1"/>
</dbReference>
<evidence type="ECO:0000313" key="3">
    <source>
        <dbReference type="EMBL" id="AKT40195.1"/>
    </source>
</evidence>
<dbReference type="InterPro" id="IPR052512">
    <property type="entry name" value="4CMD/NDH-1_regulator"/>
</dbReference>
<feature type="region of interest" description="Disordered" evidence="1">
    <location>
        <begin position="124"/>
        <end position="155"/>
    </location>
</feature>
<dbReference type="InterPro" id="IPR003779">
    <property type="entry name" value="CMD-like"/>
</dbReference>
<feature type="domain" description="Carboxymuconolactone decarboxylase-like" evidence="2">
    <location>
        <begin position="25"/>
        <end position="104"/>
    </location>
</feature>
<dbReference type="GO" id="GO:0051920">
    <property type="term" value="F:peroxiredoxin activity"/>
    <property type="evidence" value="ECO:0007669"/>
    <property type="project" value="InterPro"/>
</dbReference>
<dbReference type="Proteomes" id="UP000067626">
    <property type="component" value="Chromosome"/>
</dbReference>
<dbReference type="InterPro" id="IPR029032">
    <property type="entry name" value="AhpD-like"/>
</dbReference>
<dbReference type="STRING" id="52.CMC5_043480"/>
<sequence>MDEELQTKPDPLVIAARNMLGDFAPKLLELTEDVLLGDVWNRPQLSPRDRSSISCTVLIVLGKTDLMKVHFPRAIENGVTQEEIVELITHLAFHAGWPQAITAMMTQGPVRACAPLRPALAGVKPRGTPLHAPRARARARLSPPPRSRAASPCLG</sequence>
<gene>
    <name evidence="3" type="ORF">CMC5_043480</name>
</gene>
<dbReference type="KEGG" id="ccro:CMC5_043480"/>
<dbReference type="PANTHER" id="PTHR33570:SF9">
    <property type="entry name" value="BLL4600 PROTEIN"/>
    <property type="match status" value="1"/>
</dbReference>
<dbReference type="EMBL" id="CP012159">
    <property type="protein sequence ID" value="AKT40195.1"/>
    <property type="molecule type" value="Genomic_DNA"/>
</dbReference>
<evidence type="ECO:0000313" key="4">
    <source>
        <dbReference type="Proteomes" id="UP000067626"/>
    </source>
</evidence>
<organism evidence="3 4">
    <name type="scientific">Chondromyces crocatus</name>
    <dbReference type="NCBI Taxonomy" id="52"/>
    <lineage>
        <taxon>Bacteria</taxon>
        <taxon>Pseudomonadati</taxon>
        <taxon>Myxococcota</taxon>
        <taxon>Polyangia</taxon>
        <taxon>Polyangiales</taxon>
        <taxon>Polyangiaceae</taxon>
        <taxon>Chondromyces</taxon>
    </lineage>
</organism>
<reference evidence="3 4" key="1">
    <citation type="submission" date="2015-07" db="EMBL/GenBank/DDBJ databases">
        <title>Genome analysis of myxobacterium Chondromyces crocatus Cm c5 reveals a high potential for natural compound synthesis and the genetic basis for the loss of fruiting body formation.</title>
        <authorList>
            <person name="Zaburannyi N."/>
            <person name="Bunk B."/>
            <person name="Maier J."/>
            <person name="Overmann J."/>
            <person name="Mueller R."/>
        </authorList>
    </citation>
    <scope>NUCLEOTIDE SEQUENCE [LARGE SCALE GENOMIC DNA]</scope>
    <source>
        <strain evidence="3 4">Cm c5</strain>
    </source>
</reference>